<dbReference type="InterPro" id="IPR007390">
    <property type="entry name" value="Spore_V_R"/>
</dbReference>
<comment type="caution">
    <text evidence="3">The sequence shown here is derived from an EMBL/GenBank/DDBJ whole genome shotgun (WGS) entry which is preliminary data.</text>
</comment>
<protein>
    <submittedName>
        <fullName evidence="3">Spore cortex formation protein SpoVR/YcgB (Stage V sporulation)</fullName>
    </submittedName>
</protein>
<dbReference type="InterPro" id="IPR056174">
    <property type="entry name" value="SpoVR_N"/>
</dbReference>
<feature type="non-terminal residue" evidence="3">
    <location>
        <position position="1"/>
    </location>
</feature>
<sequence>KIFEVRELEMDTSFIRNYLTKELVEELDLYVFQREGNEWTISDKRWKEVRESLIASRVNGGHPMIVVEDGDYRNNGELLLKHRFEGLELDVKYIEKTLPHVYALWRRPVHIETVIENRDVLFTYNGKKCTRRFL</sequence>
<organism evidence="3 4">
    <name type="scientific">Desmospora profundinema</name>
    <dbReference type="NCBI Taxonomy" id="1571184"/>
    <lineage>
        <taxon>Bacteria</taxon>
        <taxon>Bacillati</taxon>
        <taxon>Bacillota</taxon>
        <taxon>Bacilli</taxon>
        <taxon>Bacillales</taxon>
        <taxon>Thermoactinomycetaceae</taxon>
        <taxon>Desmospora</taxon>
    </lineage>
</organism>
<dbReference type="PANTHER" id="PTHR30029">
    <property type="entry name" value="STAGE V SPORULATION PROTEIN R"/>
    <property type="match status" value="1"/>
</dbReference>
<reference evidence="3 4" key="1">
    <citation type="submission" date="2023-07" db="EMBL/GenBank/DDBJ databases">
        <title>Genomic Encyclopedia of Type Strains, Phase IV (KMG-IV): sequencing the most valuable type-strain genomes for metagenomic binning, comparative biology and taxonomic classification.</title>
        <authorList>
            <person name="Goeker M."/>
        </authorList>
    </citation>
    <scope>NUCLEOTIDE SEQUENCE [LARGE SCALE GENOMIC DNA]</scope>
    <source>
        <strain evidence="3 4">DSM 45903</strain>
    </source>
</reference>
<gene>
    <name evidence="3" type="ORF">JOE21_002683</name>
</gene>
<dbReference type="RefSeq" id="WP_309866878.1">
    <property type="nucleotide sequence ID" value="NZ_JAVDQG010000005.1"/>
</dbReference>
<proteinExistence type="predicted"/>
<evidence type="ECO:0000259" key="1">
    <source>
        <dbReference type="Pfam" id="PF04293"/>
    </source>
</evidence>
<feature type="domain" description="SpoVR protein-like N-terminal" evidence="1">
    <location>
        <begin position="1"/>
        <end position="60"/>
    </location>
</feature>
<dbReference type="Pfam" id="PF04293">
    <property type="entry name" value="SpoVR"/>
    <property type="match status" value="1"/>
</dbReference>
<dbReference type="Proteomes" id="UP001185012">
    <property type="component" value="Unassembled WGS sequence"/>
</dbReference>
<evidence type="ECO:0000259" key="2">
    <source>
        <dbReference type="Pfam" id="PF24755"/>
    </source>
</evidence>
<accession>A0ABU1IPF5</accession>
<evidence type="ECO:0000313" key="3">
    <source>
        <dbReference type="EMBL" id="MDR6226676.1"/>
    </source>
</evidence>
<dbReference type="EMBL" id="JAVDQG010000005">
    <property type="protein sequence ID" value="MDR6226676.1"/>
    <property type="molecule type" value="Genomic_DNA"/>
</dbReference>
<dbReference type="InterPro" id="IPR057008">
    <property type="entry name" value="SpoVR-like_C"/>
</dbReference>
<name>A0ABU1IPF5_9BACL</name>
<keyword evidence="4" id="KW-1185">Reference proteome</keyword>
<dbReference type="PANTHER" id="PTHR30029:SF2">
    <property type="entry name" value="STAGE V SPORULATION PROTEIN R"/>
    <property type="match status" value="1"/>
</dbReference>
<feature type="domain" description="SpoVR-like C-terminal" evidence="2">
    <location>
        <begin position="63"/>
        <end position="114"/>
    </location>
</feature>
<dbReference type="Pfam" id="PF24755">
    <property type="entry name" value="SpoVR_C"/>
    <property type="match status" value="1"/>
</dbReference>
<evidence type="ECO:0000313" key="4">
    <source>
        <dbReference type="Proteomes" id="UP001185012"/>
    </source>
</evidence>